<dbReference type="SUPFAM" id="SSF57903">
    <property type="entry name" value="FYVE/PHD zinc finger"/>
    <property type="match status" value="1"/>
</dbReference>
<dbReference type="InterPro" id="IPR049914">
    <property type="entry name" value="PHD1-3/5-6"/>
</dbReference>
<dbReference type="InterPro" id="IPR019786">
    <property type="entry name" value="Zinc_finger_PHD-type_CS"/>
</dbReference>
<evidence type="ECO:0000256" key="5">
    <source>
        <dbReference type="ARBA" id="ARBA00023163"/>
    </source>
</evidence>
<dbReference type="InterPro" id="IPR056280">
    <property type="entry name" value="AIPP2-like_SPOC"/>
</dbReference>
<dbReference type="EMBL" id="RDQH01000331">
    <property type="protein sequence ID" value="RXI00096.1"/>
    <property type="molecule type" value="Genomic_DNA"/>
</dbReference>
<keyword evidence="9" id="KW-1185">Reference proteome</keyword>
<evidence type="ECO:0000313" key="9">
    <source>
        <dbReference type="Proteomes" id="UP000290289"/>
    </source>
</evidence>
<dbReference type="PANTHER" id="PTHR33304:SF18">
    <property type="entry name" value="CHROMATIN REGULATOR PHD FAMILY-RELATED"/>
    <property type="match status" value="1"/>
</dbReference>
<keyword evidence="1" id="KW-0479">Metal-binding</keyword>
<dbReference type="PANTHER" id="PTHR33304">
    <property type="match status" value="1"/>
</dbReference>
<evidence type="ECO:0000256" key="4">
    <source>
        <dbReference type="ARBA" id="ARBA00023015"/>
    </source>
</evidence>
<dbReference type="Pfam" id="PF00628">
    <property type="entry name" value="PHD"/>
    <property type="match status" value="1"/>
</dbReference>
<dbReference type="PROSITE" id="PS50016">
    <property type="entry name" value="ZF_PHD_2"/>
    <property type="match status" value="1"/>
</dbReference>
<dbReference type="InterPro" id="IPR013083">
    <property type="entry name" value="Znf_RING/FYVE/PHD"/>
</dbReference>
<evidence type="ECO:0000256" key="6">
    <source>
        <dbReference type="PROSITE-ProRule" id="PRU00146"/>
    </source>
</evidence>
<evidence type="ECO:0000259" key="7">
    <source>
        <dbReference type="PROSITE" id="PS50016"/>
    </source>
</evidence>
<protein>
    <recommendedName>
        <fullName evidence="7">PHD-type domain-containing protein</fullName>
    </recommendedName>
</protein>
<dbReference type="InterPro" id="IPR011011">
    <property type="entry name" value="Znf_FYVE_PHD"/>
</dbReference>
<reference evidence="8 9" key="1">
    <citation type="submission" date="2018-10" db="EMBL/GenBank/DDBJ databases">
        <title>A high-quality apple genome assembly.</title>
        <authorList>
            <person name="Hu J."/>
        </authorList>
    </citation>
    <scope>NUCLEOTIDE SEQUENCE [LARGE SCALE GENOMIC DNA]</scope>
    <source>
        <strain evidence="9">cv. HFTH1</strain>
        <tissue evidence="8">Young leaf</tissue>
    </source>
</reference>
<dbReference type="InterPro" id="IPR001965">
    <property type="entry name" value="Znf_PHD"/>
</dbReference>
<feature type="domain" description="PHD-type" evidence="7">
    <location>
        <begin position="45"/>
        <end position="98"/>
    </location>
</feature>
<comment type="caution">
    <text evidence="8">The sequence shown here is derived from an EMBL/GenBank/DDBJ whole genome shotgun (WGS) entry which is preliminary data.</text>
</comment>
<dbReference type="PROSITE" id="PS01359">
    <property type="entry name" value="ZF_PHD_1"/>
    <property type="match status" value="1"/>
</dbReference>
<keyword evidence="4" id="KW-0805">Transcription regulation</keyword>
<evidence type="ECO:0000256" key="2">
    <source>
        <dbReference type="ARBA" id="ARBA00022771"/>
    </source>
</evidence>
<dbReference type="Gene3D" id="3.30.40.10">
    <property type="entry name" value="Zinc/RING finger domain, C3HC4 (zinc finger)"/>
    <property type="match status" value="1"/>
</dbReference>
<sequence>MLIFFDNRIMYSNSYTIKMGYWCSSCYRGYKVNVFNGNLCLDVKVTVCQTCGDRGIEDALLFCDKCQNYALHRYCLNVPAENIFDEDLTWLCEDCDPKIVKLCRIDKSVRSMEICHNKKFKKRRKKSKRKTLPIYGAKKKVQKCAGAKMKVQICEGANTKVEIHEGSPSEHEAEGSNDCDNGQNLGSQCDEVREDQLNSSDDVAKSVKTSLVTTSDPLNTSEIICYVAAQPIIDPVWRGSLSIFNKDFNIVSGLVAHLSSLACPKVREEAELLPLLLFPELVNRTDVWPKAFEKCGPNDQSIALYFFSDNERDEKDFDTMVASMIQDDLAMRAVLDDAELLVFTSIILPEQYRRFQAKFYLWGVFRAKQIPQLTNNNVGVEENDVAKPLTCYGQSPVSTLSNDVEITCAAVPLNSYCPSVMAALFLMDNN</sequence>
<evidence type="ECO:0000256" key="3">
    <source>
        <dbReference type="ARBA" id="ARBA00022833"/>
    </source>
</evidence>
<dbReference type="InterPro" id="IPR019787">
    <property type="entry name" value="Znf_PHD-finger"/>
</dbReference>
<keyword evidence="3" id="KW-0862">Zinc</keyword>
<evidence type="ECO:0000313" key="8">
    <source>
        <dbReference type="EMBL" id="RXI00096.1"/>
    </source>
</evidence>
<dbReference type="Proteomes" id="UP000290289">
    <property type="component" value="Chromosome 5"/>
</dbReference>
<gene>
    <name evidence="8" type="ORF">DVH24_030586</name>
</gene>
<evidence type="ECO:0000256" key="1">
    <source>
        <dbReference type="ARBA" id="ARBA00022723"/>
    </source>
</evidence>
<organism evidence="8 9">
    <name type="scientific">Malus domestica</name>
    <name type="common">Apple</name>
    <name type="synonym">Pyrus malus</name>
    <dbReference type="NCBI Taxonomy" id="3750"/>
    <lineage>
        <taxon>Eukaryota</taxon>
        <taxon>Viridiplantae</taxon>
        <taxon>Streptophyta</taxon>
        <taxon>Embryophyta</taxon>
        <taxon>Tracheophyta</taxon>
        <taxon>Spermatophyta</taxon>
        <taxon>Magnoliopsida</taxon>
        <taxon>eudicotyledons</taxon>
        <taxon>Gunneridae</taxon>
        <taxon>Pentapetalae</taxon>
        <taxon>rosids</taxon>
        <taxon>fabids</taxon>
        <taxon>Rosales</taxon>
        <taxon>Rosaceae</taxon>
        <taxon>Amygdaloideae</taxon>
        <taxon>Maleae</taxon>
        <taxon>Malus</taxon>
    </lineage>
</organism>
<dbReference type="GO" id="GO:0140566">
    <property type="term" value="F:histone reader activity"/>
    <property type="evidence" value="ECO:0007669"/>
    <property type="project" value="InterPro"/>
</dbReference>
<dbReference type="AlphaFoldDB" id="A0A498JY02"/>
<dbReference type="GO" id="GO:0008270">
    <property type="term" value="F:zinc ion binding"/>
    <property type="evidence" value="ECO:0007669"/>
    <property type="project" value="UniProtKB-KW"/>
</dbReference>
<dbReference type="SMART" id="SM00249">
    <property type="entry name" value="PHD"/>
    <property type="match status" value="1"/>
</dbReference>
<dbReference type="Pfam" id="PF23121">
    <property type="entry name" value="SPOC_AIPP2"/>
    <property type="match status" value="1"/>
</dbReference>
<keyword evidence="5" id="KW-0804">Transcription</keyword>
<keyword evidence="2 6" id="KW-0863">Zinc-finger</keyword>
<name>A0A498JY02_MALDO</name>
<dbReference type="GO" id="GO:0034244">
    <property type="term" value="P:negative regulation of transcription elongation by RNA polymerase II"/>
    <property type="evidence" value="ECO:0007669"/>
    <property type="project" value="InterPro"/>
</dbReference>
<accession>A0A498JY02</accession>
<proteinExistence type="predicted"/>